<reference evidence="2 3" key="1">
    <citation type="submission" date="2023-01" db="EMBL/GenBank/DDBJ databases">
        <title>Complete genome sequence of Roseicyclus marinus strain Dej080120_10.</title>
        <authorList>
            <person name="Ueki S."/>
            <person name="Maruyama F."/>
        </authorList>
    </citation>
    <scope>NUCLEOTIDE SEQUENCE [LARGE SCALE GENOMIC DNA]</scope>
    <source>
        <strain evidence="2 3">Dej080120_10</strain>
    </source>
</reference>
<dbReference type="AlphaFoldDB" id="A0AA48KJZ6"/>
<feature type="signal peptide" evidence="1">
    <location>
        <begin position="1"/>
        <end position="22"/>
    </location>
</feature>
<evidence type="ECO:0000256" key="1">
    <source>
        <dbReference type="SAM" id="SignalP"/>
    </source>
</evidence>
<gene>
    <name evidence="2" type="ORF">MACH21_28460</name>
</gene>
<keyword evidence="1" id="KW-0732">Signal</keyword>
<accession>A0AA48KJZ6</accession>
<evidence type="ECO:0000313" key="2">
    <source>
        <dbReference type="EMBL" id="BDW86669.1"/>
    </source>
</evidence>
<dbReference type="EMBL" id="AP027266">
    <property type="protein sequence ID" value="BDW86669.1"/>
    <property type="molecule type" value="Genomic_DNA"/>
</dbReference>
<dbReference type="RefSeq" id="WP_338272666.1">
    <property type="nucleotide sequence ID" value="NZ_AP027266.1"/>
</dbReference>
<sequence>MTRFNLLCVTILVFALPFAAQADPVADILSEAEADCAGFENGRFDAGNAVTEADLDGDGTNDRLVDTARFSCTSAASLYCGSGGCSLIAVVGSESWDFQVEGWRLDAWNSIPILLLARDGGWCGASGAETCFEAIRWSQGRMLTLGPQP</sequence>
<dbReference type="KEGG" id="rmai:MACH21_28460"/>
<proteinExistence type="predicted"/>
<name>A0AA48KJZ6_9RHOB</name>
<evidence type="ECO:0000313" key="3">
    <source>
        <dbReference type="Proteomes" id="UP001337723"/>
    </source>
</evidence>
<evidence type="ECO:0008006" key="4">
    <source>
        <dbReference type="Google" id="ProtNLM"/>
    </source>
</evidence>
<dbReference type="Proteomes" id="UP001337723">
    <property type="component" value="Chromosome"/>
</dbReference>
<feature type="chain" id="PRO_5041457872" description="FG-GAP repeat protein" evidence="1">
    <location>
        <begin position="23"/>
        <end position="149"/>
    </location>
</feature>
<protein>
    <recommendedName>
        <fullName evidence="4">FG-GAP repeat protein</fullName>
    </recommendedName>
</protein>
<keyword evidence="3" id="KW-1185">Reference proteome</keyword>
<organism evidence="2 3">
    <name type="scientific">Roseicyclus marinus</name>
    <dbReference type="NCBI Taxonomy" id="2161673"/>
    <lineage>
        <taxon>Bacteria</taxon>
        <taxon>Pseudomonadati</taxon>
        <taxon>Pseudomonadota</taxon>
        <taxon>Alphaproteobacteria</taxon>
        <taxon>Rhodobacterales</taxon>
        <taxon>Roseobacteraceae</taxon>
        <taxon>Roseicyclus</taxon>
    </lineage>
</organism>